<sequence>MKSAVETLNPTRVRLTIEVPFEELKPSLDAAYKKIAQQVMVPGFRKGKVPPPVIDRRFGRAVVLEEAVNEALPKFYSQAVRDNSIQVLGQPEVDVTEFADGADLKFTAEVDVRPEIELPDYDNLEVTVDDAEVTDEDVAKQLDALRERFAVLTGVDRAVENGDYVSLDLRATIDGEEVEGGTATNVSYEVGSGRMIDGLDEALLGMRAGESKTFRSTLAGGPKAGEEADIEVKVNSVKVKELPELDDEFAQTASEFDTLEELRADTRKRLENIKKYEQVAQARDKVLEKLIELVEVPVPEGVLENELAWRKQNLQQQLQAVGLTQEAWLKSEGKTAEEFAAELEKNATEAIKAQFILDAIAQKEQLSVSEAELSQHIIQRAMQAGVSPDQFAQQVVQAGQVPVLVSEVVRGKALALVVEAAKVSDTSGREVDLKALYRDEATEAEKTPTEGQEAEETPAED</sequence>
<dbReference type="GO" id="GO:0015031">
    <property type="term" value="P:protein transport"/>
    <property type="evidence" value="ECO:0007669"/>
    <property type="project" value="UniProtKB-UniRule"/>
</dbReference>
<evidence type="ECO:0000259" key="15">
    <source>
        <dbReference type="PROSITE" id="PS50059"/>
    </source>
</evidence>
<comment type="caution">
    <text evidence="16">The sequence shown here is derived from an EMBL/GenBank/DDBJ whole genome shotgun (WGS) entry which is preliminary data.</text>
</comment>
<dbReference type="InterPro" id="IPR046357">
    <property type="entry name" value="PPIase_dom_sf"/>
</dbReference>
<dbReference type="OrthoDB" id="9767721at2"/>
<keyword evidence="6 11" id="KW-0697">Rotamase</keyword>
<evidence type="ECO:0000256" key="1">
    <source>
        <dbReference type="ARBA" id="ARBA00000971"/>
    </source>
</evidence>
<dbReference type="InterPro" id="IPR027304">
    <property type="entry name" value="Trigger_fact/SurA_dom_sf"/>
</dbReference>
<dbReference type="Pfam" id="PF05697">
    <property type="entry name" value="Trigger_N"/>
    <property type="match status" value="1"/>
</dbReference>
<dbReference type="EC" id="5.2.1.8" evidence="3 11"/>
<evidence type="ECO:0000256" key="5">
    <source>
        <dbReference type="ARBA" id="ARBA00022618"/>
    </source>
</evidence>
<evidence type="ECO:0000256" key="4">
    <source>
        <dbReference type="ARBA" id="ARBA00016902"/>
    </source>
</evidence>
<dbReference type="InterPro" id="IPR005215">
    <property type="entry name" value="Trig_fac"/>
</dbReference>
<comment type="catalytic activity">
    <reaction evidence="1 11 12">
        <text>[protein]-peptidylproline (omega=180) = [protein]-peptidylproline (omega=0)</text>
        <dbReference type="Rhea" id="RHEA:16237"/>
        <dbReference type="Rhea" id="RHEA-COMP:10747"/>
        <dbReference type="Rhea" id="RHEA-COMP:10748"/>
        <dbReference type="ChEBI" id="CHEBI:83833"/>
        <dbReference type="ChEBI" id="CHEBI:83834"/>
        <dbReference type="EC" id="5.2.1.8"/>
    </reaction>
</comment>
<evidence type="ECO:0000313" key="17">
    <source>
        <dbReference type="Proteomes" id="UP000070188"/>
    </source>
</evidence>
<feature type="domain" description="PPIase FKBP-type" evidence="15">
    <location>
        <begin position="162"/>
        <end position="210"/>
    </location>
</feature>
<evidence type="ECO:0000256" key="14">
    <source>
        <dbReference type="SAM" id="MobiDB-lite"/>
    </source>
</evidence>
<dbReference type="GO" id="GO:0044183">
    <property type="term" value="F:protein folding chaperone"/>
    <property type="evidence" value="ECO:0007669"/>
    <property type="project" value="TreeGrafter"/>
</dbReference>
<evidence type="ECO:0000256" key="13">
    <source>
        <dbReference type="RuleBase" id="RU003914"/>
    </source>
</evidence>
<dbReference type="GO" id="GO:0003755">
    <property type="term" value="F:peptidyl-prolyl cis-trans isomerase activity"/>
    <property type="evidence" value="ECO:0007669"/>
    <property type="project" value="UniProtKB-UniRule"/>
</dbReference>
<dbReference type="PANTHER" id="PTHR30560:SF3">
    <property type="entry name" value="TRIGGER FACTOR-LIKE PROTEIN TIG, CHLOROPLASTIC"/>
    <property type="match status" value="1"/>
</dbReference>
<evidence type="ECO:0000256" key="8">
    <source>
        <dbReference type="ARBA" id="ARBA00023235"/>
    </source>
</evidence>
<gene>
    <name evidence="11" type="primary">tig</name>
    <name evidence="16" type="ORF">LI90_3072</name>
</gene>
<dbReference type="GO" id="GO:0051083">
    <property type="term" value="P:'de novo' cotranslational protein folding"/>
    <property type="evidence" value="ECO:0007669"/>
    <property type="project" value="TreeGrafter"/>
</dbReference>
<dbReference type="GO" id="GO:0043022">
    <property type="term" value="F:ribosome binding"/>
    <property type="evidence" value="ECO:0007669"/>
    <property type="project" value="TreeGrafter"/>
</dbReference>
<proteinExistence type="inferred from homology"/>
<evidence type="ECO:0000256" key="12">
    <source>
        <dbReference type="PROSITE-ProRule" id="PRU00277"/>
    </source>
</evidence>
<dbReference type="FunFam" id="3.30.70.1050:FF:000003">
    <property type="entry name" value="Trigger factor"/>
    <property type="match status" value="1"/>
</dbReference>
<feature type="compositionally biased region" description="Basic and acidic residues" evidence="14">
    <location>
        <begin position="437"/>
        <end position="448"/>
    </location>
</feature>
<comment type="function">
    <text evidence="11">Involved in protein export. Acts as a chaperone by maintaining the newly synthesized protein in an open conformation. Functions as a peptidyl-prolyl cis-trans isomerase.</text>
</comment>
<dbReference type="GO" id="GO:0043335">
    <property type="term" value="P:protein unfolding"/>
    <property type="evidence" value="ECO:0007669"/>
    <property type="project" value="TreeGrafter"/>
</dbReference>
<dbReference type="Gene3D" id="3.10.50.40">
    <property type="match status" value="1"/>
</dbReference>
<dbReference type="InterPro" id="IPR001179">
    <property type="entry name" value="PPIase_FKBP_dom"/>
</dbReference>
<dbReference type="GO" id="GO:0051301">
    <property type="term" value="P:cell division"/>
    <property type="evidence" value="ECO:0007669"/>
    <property type="project" value="UniProtKB-KW"/>
</dbReference>
<dbReference type="NCBIfam" id="TIGR00115">
    <property type="entry name" value="tig"/>
    <property type="match status" value="1"/>
</dbReference>
<name>A0A132MWB9_9ACTN</name>
<evidence type="ECO:0000256" key="7">
    <source>
        <dbReference type="ARBA" id="ARBA00023186"/>
    </source>
</evidence>
<keyword evidence="5 11" id="KW-0132">Cell division</keyword>
<dbReference type="GO" id="GO:0005737">
    <property type="term" value="C:cytoplasm"/>
    <property type="evidence" value="ECO:0007669"/>
    <property type="project" value="UniProtKB-SubCell"/>
</dbReference>
<dbReference type="InterPro" id="IPR008881">
    <property type="entry name" value="Trigger_fac_ribosome-bd_bac"/>
</dbReference>
<dbReference type="Gene3D" id="1.10.3120.10">
    <property type="entry name" value="Trigger factor, C-terminal domain"/>
    <property type="match status" value="1"/>
</dbReference>
<evidence type="ECO:0000256" key="11">
    <source>
        <dbReference type="HAMAP-Rule" id="MF_00303"/>
    </source>
</evidence>
<dbReference type="EMBL" id="LAXD01000001">
    <property type="protein sequence ID" value="KWX02036.1"/>
    <property type="molecule type" value="Genomic_DNA"/>
</dbReference>
<accession>A0A132MWB9</accession>
<dbReference type="SUPFAM" id="SSF109998">
    <property type="entry name" value="Triger factor/SurA peptide-binding domain-like"/>
    <property type="match status" value="1"/>
</dbReference>
<keyword evidence="7 11" id="KW-0143">Chaperone</keyword>
<dbReference type="InterPro" id="IPR037041">
    <property type="entry name" value="Trigger_fac_C_sf"/>
</dbReference>
<dbReference type="SUPFAM" id="SSF54534">
    <property type="entry name" value="FKBP-like"/>
    <property type="match status" value="1"/>
</dbReference>
<dbReference type="Gene3D" id="3.30.70.1050">
    <property type="entry name" value="Trigger factor ribosome-binding domain"/>
    <property type="match status" value="1"/>
</dbReference>
<evidence type="ECO:0000256" key="3">
    <source>
        <dbReference type="ARBA" id="ARBA00013194"/>
    </source>
</evidence>
<dbReference type="PANTHER" id="PTHR30560">
    <property type="entry name" value="TRIGGER FACTOR CHAPERONE AND PEPTIDYL-PROLYL CIS/TRANS ISOMERASE"/>
    <property type="match status" value="1"/>
</dbReference>
<feature type="compositionally biased region" description="Acidic residues" evidence="14">
    <location>
        <begin position="452"/>
        <end position="461"/>
    </location>
</feature>
<evidence type="ECO:0000256" key="6">
    <source>
        <dbReference type="ARBA" id="ARBA00023110"/>
    </source>
</evidence>
<dbReference type="SUPFAM" id="SSF102735">
    <property type="entry name" value="Trigger factor ribosome-binding domain"/>
    <property type="match status" value="1"/>
</dbReference>
<evidence type="ECO:0000313" key="16">
    <source>
        <dbReference type="EMBL" id="KWX02036.1"/>
    </source>
</evidence>
<keyword evidence="8 11" id="KW-0413">Isomerase</keyword>
<comment type="similarity">
    <text evidence="2 11 13">Belongs to the FKBP-type PPIase family. Tig subfamily.</text>
</comment>
<dbReference type="InterPro" id="IPR036611">
    <property type="entry name" value="Trigger_fac_ribosome-bd_sf"/>
</dbReference>
<dbReference type="STRING" id="1469144.LI90_3072"/>
<evidence type="ECO:0000256" key="10">
    <source>
        <dbReference type="ARBA" id="ARBA00029986"/>
    </source>
</evidence>
<dbReference type="PROSITE" id="PS50059">
    <property type="entry name" value="FKBP_PPIASE"/>
    <property type="match status" value="1"/>
</dbReference>
<evidence type="ECO:0000256" key="2">
    <source>
        <dbReference type="ARBA" id="ARBA00005464"/>
    </source>
</evidence>
<dbReference type="Pfam" id="PF00254">
    <property type="entry name" value="FKBP_C"/>
    <property type="match status" value="1"/>
</dbReference>
<dbReference type="Proteomes" id="UP000070188">
    <property type="component" value="Unassembled WGS sequence"/>
</dbReference>
<keyword evidence="9 11" id="KW-0131">Cell cycle</keyword>
<reference evidence="17" key="1">
    <citation type="submission" date="2015-04" db="EMBL/GenBank/DDBJ databases">
        <title>Physiological reanalysis, assessment of diazotrophy, and genome sequences of multiple isolates of Streptomyces thermoautotrophicus.</title>
        <authorList>
            <person name="MacKellar D.C."/>
            <person name="Lieber L."/>
            <person name="Norman J."/>
            <person name="Bolger A."/>
            <person name="Tobin C."/>
            <person name="Murray J.W."/>
            <person name="Chang R."/>
            <person name="Ford T."/>
            <person name="Nguyen P.Q."/>
            <person name="Woodward J."/>
            <person name="Permingeat H."/>
            <person name="Joshi N.S."/>
            <person name="Silver P.A."/>
            <person name="Usadel B."/>
            <person name="Rutherford A.W."/>
            <person name="Friesen M."/>
            <person name="Prell J."/>
        </authorList>
    </citation>
    <scope>NUCLEOTIDE SEQUENCE [LARGE SCALE GENOMIC DNA]</scope>
    <source>
        <strain evidence="17">H1</strain>
    </source>
</reference>
<dbReference type="AlphaFoldDB" id="A0A132MWB9"/>
<organism evidence="16 17">
    <name type="scientific">Carbonactinospora thermoautotrophica</name>
    <dbReference type="NCBI Taxonomy" id="1469144"/>
    <lineage>
        <taxon>Bacteria</taxon>
        <taxon>Bacillati</taxon>
        <taxon>Actinomycetota</taxon>
        <taxon>Actinomycetes</taxon>
        <taxon>Kitasatosporales</taxon>
        <taxon>Carbonactinosporaceae</taxon>
        <taxon>Carbonactinospora</taxon>
    </lineage>
</organism>
<keyword evidence="11" id="KW-0963">Cytoplasm</keyword>
<evidence type="ECO:0000256" key="9">
    <source>
        <dbReference type="ARBA" id="ARBA00023306"/>
    </source>
</evidence>
<dbReference type="Pfam" id="PF05698">
    <property type="entry name" value="Trigger_C"/>
    <property type="match status" value="1"/>
</dbReference>
<comment type="domain">
    <text evidence="11">Consists of 3 domains; the N-terminus binds the ribosome, the middle domain has PPIase activity, while the C-terminus has intrinsic chaperone activity on its own.</text>
</comment>
<dbReference type="HAMAP" id="MF_00303">
    <property type="entry name" value="Trigger_factor_Tig"/>
    <property type="match status" value="1"/>
</dbReference>
<dbReference type="InterPro" id="IPR008880">
    <property type="entry name" value="Trigger_fac_C"/>
</dbReference>
<comment type="subcellular location">
    <subcellularLocation>
        <location evidence="11">Cytoplasm</location>
    </subcellularLocation>
    <text evidence="11">About half TF is bound to the ribosome near the polypeptide exit tunnel while the other half is free in the cytoplasm.</text>
</comment>
<protein>
    <recommendedName>
        <fullName evidence="4 11">Trigger factor</fullName>
        <shortName evidence="11">TF</shortName>
        <ecNumber evidence="3 11">5.2.1.8</ecNumber>
    </recommendedName>
    <alternativeName>
        <fullName evidence="10 11">PPIase</fullName>
    </alternativeName>
</protein>
<dbReference type="RefSeq" id="WP_066888864.1">
    <property type="nucleotide sequence ID" value="NZ_CP171739.1"/>
</dbReference>
<feature type="region of interest" description="Disordered" evidence="14">
    <location>
        <begin position="437"/>
        <end position="461"/>
    </location>
</feature>
<keyword evidence="17" id="KW-1185">Reference proteome</keyword>
<dbReference type="PIRSF" id="PIRSF003095">
    <property type="entry name" value="Trigger_factor"/>
    <property type="match status" value="1"/>
</dbReference>
<dbReference type="PATRIC" id="fig|1469144.10.peg.3313"/>